<protein>
    <submittedName>
        <fullName evidence="2">Glucosaminidase domain-containing protein</fullName>
    </submittedName>
</protein>
<sequence>MRQIIIFLSLFPLMLFSIEKNGFGENYYQLNIKEKQQVFFEKMNQMFDISFGKLQKELEFVESFLKEGAKSGFRDLNPVQFSRLIEIKNKYRIEKIFDLEDYQKRIGVIPKSMGIAQALVESGTGTSRFAREANNLFGEWTWSEKGLTPNARLEGKTHKIRIFDTLQESVDSYVLNLNRHAAYTDFRKAREEFAKQGKMIDGISAIQTLDKYSETGKHYIEVITKIIKKHNLEKYDYN</sequence>
<dbReference type="InterPro" id="IPR053195">
    <property type="entry name" value="Bax-like"/>
</dbReference>
<dbReference type="PANTHER" id="PTHR40572">
    <property type="entry name" value="PROTEIN BAX"/>
    <property type="match status" value="1"/>
</dbReference>
<dbReference type="RefSeq" id="WP_348518553.1">
    <property type="nucleotide sequence ID" value="NZ_CP155620.1"/>
</dbReference>
<dbReference type="Gene3D" id="1.10.530.10">
    <property type="match status" value="1"/>
</dbReference>
<name>A0AAU7E7J9_9BACT</name>
<organism evidence="2">
    <name type="scientific">Campylobacter sp. CCS1377</name>
    <dbReference type="NCBI Taxonomy" id="3158229"/>
    <lineage>
        <taxon>Bacteria</taxon>
        <taxon>Pseudomonadati</taxon>
        <taxon>Campylobacterota</taxon>
        <taxon>Epsilonproteobacteria</taxon>
        <taxon>Campylobacterales</taxon>
        <taxon>Campylobacteraceae</taxon>
        <taxon>Campylobacter</taxon>
    </lineage>
</organism>
<evidence type="ECO:0000313" key="2">
    <source>
        <dbReference type="EMBL" id="XBJ29197.1"/>
    </source>
</evidence>
<dbReference type="AlphaFoldDB" id="A0AAU7E7J9"/>
<dbReference type="SMART" id="SM00047">
    <property type="entry name" value="LYZ2"/>
    <property type="match status" value="1"/>
</dbReference>
<dbReference type="Pfam" id="PF01832">
    <property type="entry name" value="Glucosaminidase"/>
    <property type="match status" value="1"/>
</dbReference>
<accession>A0AAU7E7J9</accession>
<dbReference type="GO" id="GO:0004040">
    <property type="term" value="F:amidase activity"/>
    <property type="evidence" value="ECO:0007669"/>
    <property type="project" value="InterPro"/>
</dbReference>
<feature type="domain" description="Mannosyl-glycoprotein endo-beta-N-acetylglucosamidase-like" evidence="1">
    <location>
        <begin position="84"/>
        <end position="213"/>
    </location>
</feature>
<proteinExistence type="predicted"/>
<reference evidence="2" key="1">
    <citation type="submission" date="2024-05" db="EMBL/GenBank/DDBJ databases">
        <title>Campylobacter coli isolated from environmental waters in Slovenia.</title>
        <authorList>
            <person name="Zautner A.E."/>
            <person name="Bunk B."/>
            <person name="Riedel T."/>
            <person name="Sproeer C."/>
        </authorList>
    </citation>
    <scope>NUCLEOTIDE SEQUENCE</scope>
    <source>
        <strain evidence="2">CCS1377</strain>
    </source>
</reference>
<evidence type="ECO:0000259" key="1">
    <source>
        <dbReference type="SMART" id="SM00047"/>
    </source>
</evidence>
<dbReference type="PANTHER" id="PTHR40572:SF1">
    <property type="entry name" value="PROTEIN BAX"/>
    <property type="match status" value="1"/>
</dbReference>
<gene>
    <name evidence="2" type="ORF">AAH949_08990</name>
</gene>
<dbReference type="EMBL" id="CP155620">
    <property type="protein sequence ID" value="XBJ29197.1"/>
    <property type="molecule type" value="Genomic_DNA"/>
</dbReference>
<dbReference type="InterPro" id="IPR002901">
    <property type="entry name" value="MGlyc_endo_b_GlcNAc-like_dom"/>
</dbReference>